<evidence type="ECO:0000313" key="1">
    <source>
        <dbReference type="EMBL" id="KAJ8112514.1"/>
    </source>
</evidence>
<keyword evidence="2" id="KW-1185">Reference proteome</keyword>
<dbReference type="EMBL" id="JAPESX010001645">
    <property type="protein sequence ID" value="KAJ8112514.1"/>
    <property type="molecule type" value="Genomic_DNA"/>
</dbReference>
<evidence type="ECO:0000313" key="2">
    <source>
        <dbReference type="Proteomes" id="UP001153334"/>
    </source>
</evidence>
<organism evidence="1 2">
    <name type="scientific">Nemania bipapillata</name>
    <dbReference type="NCBI Taxonomy" id="110536"/>
    <lineage>
        <taxon>Eukaryota</taxon>
        <taxon>Fungi</taxon>
        <taxon>Dikarya</taxon>
        <taxon>Ascomycota</taxon>
        <taxon>Pezizomycotina</taxon>
        <taxon>Sordariomycetes</taxon>
        <taxon>Xylariomycetidae</taxon>
        <taxon>Xylariales</taxon>
        <taxon>Xylariaceae</taxon>
        <taxon>Nemania</taxon>
    </lineage>
</organism>
<dbReference type="Proteomes" id="UP001153334">
    <property type="component" value="Unassembled WGS sequence"/>
</dbReference>
<name>A0ACC2IBI7_9PEZI</name>
<protein>
    <submittedName>
        <fullName evidence="1">Uncharacterized protein</fullName>
    </submittedName>
</protein>
<proteinExistence type="predicted"/>
<reference evidence="1" key="1">
    <citation type="submission" date="2022-11" db="EMBL/GenBank/DDBJ databases">
        <title>Genome Sequence of Nemania bipapillata.</title>
        <authorList>
            <person name="Buettner E."/>
        </authorList>
    </citation>
    <scope>NUCLEOTIDE SEQUENCE</scope>
    <source>
        <strain evidence="1">CP14</strain>
    </source>
</reference>
<accession>A0ACC2IBI7</accession>
<gene>
    <name evidence="1" type="ORF">ONZ43_g5377</name>
</gene>
<comment type="caution">
    <text evidence="1">The sequence shown here is derived from an EMBL/GenBank/DDBJ whole genome shotgun (WGS) entry which is preliminary data.</text>
</comment>
<sequence>MHEALGRPPLMLLDNWPIVKPLAVVASHDVAEQVSQSSSLLKYSVPKAPTVERIADLFGHNSILLKQNEEWKAVRTRFNPGFAPHHLMTSLLPMIIAATKPYLDILDTFSRTGEAFSFDLHTTNLTFDVIGAVAMGEDLRSQHIDQALEGDMIRMFKEMISTYADDKLHLPWWLNPWVSLRRRRLGNHISNQLRQIVRRHFESSKVPNNESSSKTILALSLQGTQSLTPRVLEETCDQLKTFLFAGHDTTSTTIIWTIYELSRTPHAMKSVRDELDDIFGPEGAPDSLSIHERLLAPGGDALIHRMSYISAALKEVLRLHSPAGSVRAPSMKEGFVVSTSQGDYNLNNETFVYLNHYLIHRDKAVYGDDAELFNPERWLQPMGNNIPTSAWRPFERGPRNCIGQELATIEARIVIAMLMKVVNPYSMSARDSTKLNLSCTQ</sequence>